<comment type="caution">
    <text evidence="1">The sequence shown here is derived from an EMBL/GenBank/DDBJ whole genome shotgun (WGS) entry which is preliminary data.</text>
</comment>
<evidence type="ECO:0000313" key="2">
    <source>
        <dbReference type="Proteomes" id="UP000828048"/>
    </source>
</evidence>
<protein>
    <submittedName>
        <fullName evidence="1">Uncharacterized protein</fullName>
    </submittedName>
</protein>
<accession>A0ACB7YQ87</accession>
<organism evidence="1 2">
    <name type="scientific">Vaccinium darrowii</name>
    <dbReference type="NCBI Taxonomy" id="229202"/>
    <lineage>
        <taxon>Eukaryota</taxon>
        <taxon>Viridiplantae</taxon>
        <taxon>Streptophyta</taxon>
        <taxon>Embryophyta</taxon>
        <taxon>Tracheophyta</taxon>
        <taxon>Spermatophyta</taxon>
        <taxon>Magnoliopsida</taxon>
        <taxon>eudicotyledons</taxon>
        <taxon>Gunneridae</taxon>
        <taxon>Pentapetalae</taxon>
        <taxon>asterids</taxon>
        <taxon>Ericales</taxon>
        <taxon>Ericaceae</taxon>
        <taxon>Vaccinioideae</taxon>
        <taxon>Vaccinieae</taxon>
        <taxon>Vaccinium</taxon>
    </lineage>
</organism>
<dbReference type="Proteomes" id="UP000828048">
    <property type="component" value="Chromosome 11"/>
</dbReference>
<keyword evidence="2" id="KW-1185">Reference proteome</keyword>
<proteinExistence type="predicted"/>
<name>A0ACB7YQ87_9ERIC</name>
<reference evidence="1 2" key="1">
    <citation type="journal article" date="2021" name="Hortic Res">
        <title>High-quality reference genome and annotation aids understanding of berry development for evergreen blueberry (Vaccinium darrowii).</title>
        <authorList>
            <person name="Yu J."/>
            <person name="Hulse-Kemp A.M."/>
            <person name="Babiker E."/>
            <person name="Staton M."/>
        </authorList>
    </citation>
    <scope>NUCLEOTIDE SEQUENCE [LARGE SCALE GENOMIC DNA]</scope>
    <source>
        <strain evidence="2">cv. NJ 8807/NJ 8810</strain>
        <tissue evidence="1">Young leaf</tissue>
    </source>
</reference>
<sequence length="646" mass="73211">MENLCLKEATQGFLHGCCPSQFPGVTETGETVSKPRSTSSSCRHNFAVTTTSSFFPNTQFTNHESLPSLRESFNHFTNSYPEYLETTQADQIRTHEYYHLSLSNHICLDYIGIGLFSHSQFQNQQSSIIPIASSSSPPPQYSDFPFFGISHKSVDLKSQLLHGGEGSGLESSVKKKIMNFLNISETDYSMVFTANRSSAFRLVAESYPFQSSQKLLTVYDYESEAVETMVNTSAKRGARVMSAEFTWPRLRIHSEKLGKMVMRKRKKKQNRGLFVFPLQSRVTGTSYSYQWMSMAQENGWHVLLDACALGPKDVGSFGLSLIQPDFLVCSFYKVFGENPTGFGCLFVKKSTVSVLESSKSTGIVSLVPPKKLFCLPEDSSGTDTELEQATGSRNKERELRKSRSFSGPMFVQQSATNGRYKKVESSQMKELEVKAEERGPQDLANSVQLAQEEKAKQSENCSPEIECRCLDHMTSLGLILIGNRTRFLINWLIIAMTKLQHPNADEKIPLIRIYGPRIKFSRGPALAFNVFDWKGEKVEPVLVQKLADRSNISLSYAFLHHIWFPDKYEEERGRVLDRIKTGEKERTGNKKTKSDYVNVVTVALGFLANFEDIYRLWAFVAQFLDADFVEKERWRYTALNQKTVEV</sequence>
<gene>
    <name evidence="1" type="ORF">Vadar_023483</name>
</gene>
<dbReference type="EMBL" id="CM037161">
    <property type="protein sequence ID" value="KAH7855304.1"/>
    <property type="molecule type" value="Genomic_DNA"/>
</dbReference>
<evidence type="ECO:0000313" key="1">
    <source>
        <dbReference type="EMBL" id="KAH7855304.1"/>
    </source>
</evidence>